<reference evidence="15 16" key="1">
    <citation type="submission" date="2019-01" db="EMBL/GenBank/DDBJ databases">
        <title>Cytophagaceae bacterium strain CAR-16.</title>
        <authorList>
            <person name="Chen W.-M."/>
        </authorList>
    </citation>
    <scope>NUCLEOTIDE SEQUENCE [LARGE SCALE GENOMIC DNA]</scope>
    <source>
        <strain evidence="15 16">CAR-16</strain>
    </source>
</reference>
<accession>A0A4Q1BYM2</accession>
<evidence type="ECO:0000313" key="16">
    <source>
        <dbReference type="Proteomes" id="UP000289455"/>
    </source>
</evidence>
<dbReference type="InterPro" id="IPR007167">
    <property type="entry name" value="Fe-transptr_FeoA-like"/>
</dbReference>
<dbReference type="GO" id="GO:0005737">
    <property type="term" value="C:cytoplasm"/>
    <property type="evidence" value="ECO:0007669"/>
    <property type="project" value="UniProtKB-SubCell"/>
</dbReference>
<evidence type="ECO:0000256" key="13">
    <source>
        <dbReference type="ARBA" id="ARBA00032593"/>
    </source>
</evidence>
<dbReference type="InterPro" id="IPR036421">
    <property type="entry name" value="Fe_dep_repressor_sf"/>
</dbReference>
<dbReference type="EMBL" id="SDHY01000005">
    <property type="protein sequence ID" value="RXK48179.1"/>
    <property type="molecule type" value="Genomic_DNA"/>
</dbReference>
<gene>
    <name evidence="15" type="ORF">ESB04_09025</name>
</gene>
<keyword evidence="6" id="KW-0678">Repressor</keyword>
<dbReference type="Pfam" id="PF01325">
    <property type="entry name" value="Fe_dep_repress"/>
    <property type="match status" value="1"/>
</dbReference>
<dbReference type="GO" id="GO:0046914">
    <property type="term" value="F:transition metal ion binding"/>
    <property type="evidence" value="ECO:0007669"/>
    <property type="project" value="InterPro"/>
</dbReference>
<dbReference type="Gene3D" id="2.30.30.90">
    <property type="match status" value="1"/>
</dbReference>
<dbReference type="SMART" id="SM00899">
    <property type="entry name" value="FeoA"/>
    <property type="match status" value="1"/>
</dbReference>
<evidence type="ECO:0000256" key="12">
    <source>
        <dbReference type="ARBA" id="ARBA00025185"/>
    </source>
</evidence>
<dbReference type="PROSITE" id="PS50944">
    <property type="entry name" value="HTH_DTXR"/>
    <property type="match status" value="1"/>
</dbReference>
<feature type="domain" description="HTH dtxR-type" evidence="14">
    <location>
        <begin position="1"/>
        <end position="65"/>
    </location>
</feature>
<comment type="caution">
    <text evidence="15">The sequence shown here is derived from an EMBL/GenBank/DDBJ whole genome shotgun (WGS) entry which is preliminary data.</text>
</comment>
<comment type="subunit">
    <text evidence="3">Homodimer.</text>
</comment>
<dbReference type="Gene3D" id="1.10.10.10">
    <property type="entry name" value="Winged helix-like DNA-binding domain superfamily/Winged helix DNA-binding domain"/>
    <property type="match status" value="1"/>
</dbReference>
<dbReference type="InterPro" id="IPR036390">
    <property type="entry name" value="WH_DNA-bd_sf"/>
</dbReference>
<keyword evidence="9" id="KW-0010">Activator</keyword>
<dbReference type="GO" id="GO:0003677">
    <property type="term" value="F:DNA binding"/>
    <property type="evidence" value="ECO:0007669"/>
    <property type="project" value="UniProtKB-KW"/>
</dbReference>
<dbReference type="Pfam" id="PF02742">
    <property type="entry name" value="Fe_dep_repr_C"/>
    <property type="match status" value="1"/>
</dbReference>
<dbReference type="GO" id="GO:0046983">
    <property type="term" value="F:protein dimerization activity"/>
    <property type="evidence" value="ECO:0007669"/>
    <property type="project" value="InterPro"/>
</dbReference>
<evidence type="ECO:0000256" key="11">
    <source>
        <dbReference type="ARBA" id="ARBA00023211"/>
    </source>
</evidence>
<comment type="function">
    <text evidence="12">In the presence of manganese, represses expression of mntH and mntS. Up-regulates expression of mntP.</text>
</comment>
<keyword evidence="5" id="KW-0963">Cytoplasm</keyword>
<dbReference type="InterPro" id="IPR036388">
    <property type="entry name" value="WH-like_DNA-bd_sf"/>
</dbReference>
<dbReference type="GO" id="GO:0003700">
    <property type="term" value="F:DNA-binding transcription factor activity"/>
    <property type="evidence" value="ECO:0007669"/>
    <property type="project" value="InterPro"/>
</dbReference>
<dbReference type="AlphaFoldDB" id="A0A4Q1BYM2"/>
<evidence type="ECO:0000313" key="15">
    <source>
        <dbReference type="EMBL" id="RXK48179.1"/>
    </source>
</evidence>
<protein>
    <recommendedName>
        <fullName evidence="4">Transcriptional regulator MntR</fullName>
    </recommendedName>
    <alternativeName>
        <fullName evidence="13">Manganese transport regulator</fullName>
    </alternativeName>
</protein>
<evidence type="ECO:0000256" key="4">
    <source>
        <dbReference type="ARBA" id="ARBA00022386"/>
    </source>
</evidence>
<sequence length="222" mass="25136">MATSFAEENYLKIIYRLSESTLEDISTNAVAELTQTKAASVTDMLRKLAEKGWVNYQKYQGVRLTNEGEKIALSIVRKHRLWEVFLVDKMGFNWDEVHDIAEQLEHIESEALINKLDEFLDFPKTDPHGDPIPNKEGILPELGYLHLSELKENKACILMGVAKDSAVFLQLLTRLNLSLGAKLSVKEINPFDRSISLSINENAPVFISHEVAKNILVKLTKD</sequence>
<dbReference type="Gene3D" id="1.10.60.10">
    <property type="entry name" value="Iron dependent repressor, metal binding and dimerisation domain"/>
    <property type="match status" value="1"/>
</dbReference>
<dbReference type="InterPro" id="IPR050536">
    <property type="entry name" value="DtxR_MntR_Metal-Reg"/>
</dbReference>
<keyword evidence="16" id="KW-1185">Reference proteome</keyword>
<dbReference type="Pfam" id="PF04023">
    <property type="entry name" value="FeoA"/>
    <property type="match status" value="1"/>
</dbReference>
<name>A0A4Q1BYM2_9BACT</name>
<keyword evidence="8" id="KW-0238">DNA-binding</keyword>
<organism evidence="15 16">
    <name type="scientific">Aquirufa rosea</name>
    <dbReference type="NCBI Taxonomy" id="2509241"/>
    <lineage>
        <taxon>Bacteria</taxon>
        <taxon>Pseudomonadati</taxon>
        <taxon>Bacteroidota</taxon>
        <taxon>Cytophagia</taxon>
        <taxon>Cytophagales</taxon>
        <taxon>Flectobacillaceae</taxon>
        <taxon>Aquirufa</taxon>
    </lineage>
</organism>
<evidence type="ECO:0000256" key="2">
    <source>
        <dbReference type="ARBA" id="ARBA00007871"/>
    </source>
</evidence>
<dbReference type="InterPro" id="IPR001367">
    <property type="entry name" value="Fe_dep_repressor"/>
</dbReference>
<keyword evidence="11" id="KW-0464">Manganese</keyword>
<evidence type="ECO:0000256" key="7">
    <source>
        <dbReference type="ARBA" id="ARBA00023015"/>
    </source>
</evidence>
<comment type="similarity">
    <text evidence="2">Belongs to the DtxR/MntR family.</text>
</comment>
<dbReference type="InterPro" id="IPR022687">
    <property type="entry name" value="HTH_DTXR"/>
</dbReference>
<dbReference type="SMART" id="SM00529">
    <property type="entry name" value="HTH_DTXR"/>
    <property type="match status" value="1"/>
</dbReference>
<dbReference type="PANTHER" id="PTHR33238">
    <property type="entry name" value="IRON (METAL) DEPENDENT REPRESSOR, DTXR FAMILY"/>
    <property type="match status" value="1"/>
</dbReference>
<evidence type="ECO:0000256" key="8">
    <source>
        <dbReference type="ARBA" id="ARBA00023125"/>
    </source>
</evidence>
<proteinExistence type="inferred from homology"/>
<dbReference type="InterPro" id="IPR038157">
    <property type="entry name" value="FeoA_core_dom"/>
</dbReference>
<comment type="subcellular location">
    <subcellularLocation>
        <location evidence="1">Cytoplasm</location>
    </subcellularLocation>
</comment>
<dbReference type="OrthoDB" id="9791355at2"/>
<evidence type="ECO:0000256" key="1">
    <source>
        <dbReference type="ARBA" id="ARBA00004496"/>
    </source>
</evidence>
<evidence type="ECO:0000256" key="6">
    <source>
        <dbReference type="ARBA" id="ARBA00022491"/>
    </source>
</evidence>
<dbReference type="SUPFAM" id="SSF47979">
    <property type="entry name" value="Iron-dependent repressor protein, dimerization domain"/>
    <property type="match status" value="1"/>
</dbReference>
<evidence type="ECO:0000256" key="5">
    <source>
        <dbReference type="ARBA" id="ARBA00022490"/>
    </source>
</evidence>
<keyword evidence="7" id="KW-0805">Transcription regulation</keyword>
<keyword evidence="10" id="KW-0804">Transcription</keyword>
<dbReference type="Proteomes" id="UP000289455">
    <property type="component" value="Unassembled WGS sequence"/>
</dbReference>
<dbReference type="SUPFAM" id="SSF46785">
    <property type="entry name" value="Winged helix' DNA-binding domain"/>
    <property type="match status" value="1"/>
</dbReference>
<evidence type="ECO:0000256" key="9">
    <source>
        <dbReference type="ARBA" id="ARBA00023159"/>
    </source>
</evidence>
<evidence type="ECO:0000256" key="10">
    <source>
        <dbReference type="ARBA" id="ARBA00023163"/>
    </source>
</evidence>
<evidence type="ECO:0000259" key="14">
    <source>
        <dbReference type="PROSITE" id="PS50944"/>
    </source>
</evidence>
<dbReference type="RefSeq" id="WP_129027414.1">
    <property type="nucleotide sequence ID" value="NZ_SDHY01000005.1"/>
</dbReference>
<dbReference type="InterPro" id="IPR022689">
    <property type="entry name" value="Iron_dep_repressor"/>
</dbReference>
<evidence type="ECO:0000256" key="3">
    <source>
        <dbReference type="ARBA" id="ARBA00011738"/>
    </source>
</evidence>
<dbReference type="PANTHER" id="PTHR33238:SF11">
    <property type="entry name" value="TRANSCRIPTIONAL REGULATOR MNTR"/>
    <property type="match status" value="1"/>
</dbReference>